<evidence type="ECO:0000313" key="2">
    <source>
        <dbReference type="EMBL" id="GBN56651.1"/>
    </source>
</evidence>
<dbReference type="PANTHER" id="PTHR21505:SF12">
    <property type="entry name" value="MADF DOMAIN-CONTAINING PROTEIN-RELATED"/>
    <property type="match status" value="1"/>
</dbReference>
<evidence type="ECO:0000259" key="1">
    <source>
        <dbReference type="PROSITE" id="PS51029"/>
    </source>
</evidence>
<keyword evidence="3" id="KW-1185">Reference proteome</keyword>
<comment type="caution">
    <text evidence="2">The sequence shown here is derived from an EMBL/GenBank/DDBJ whole genome shotgun (WGS) entry which is preliminary data.</text>
</comment>
<evidence type="ECO:0000313" key="3">
    <source>
        <dbReference type="Proteomes" id="UP000499080"/>
    </source>
</evidence>
<proteinExistence type="predicted"/>
<dbReference type="PROSITE" id="PS51029">
    <property type="entry name" value="MADF"/>
    <property type="match status" value="1"/>
</dbReference>
<organism evidence="2 3">
    <name type="scientific">Araneus ventricosus</name>
    <name type="common">Orbweaver spider</name>
    <name type="synonym">Epeira ventricosa</name>
    <dbReference type="NCBI Taxonomy" id="182803"/>
    <lineage>
        <taxon>Eukaryota</taxon>
        <taxon>Metazoa</taxon>
        <taxon>Ecdysozoa</taxon>
        <taxon>Arthropoda</taxon>
        <taxon>Chelicerata</taxon>
        <taxon>Arachnida</taxon>
        <taxon>Araneae</taxon>
        <taxon>Araneomorphae</taxon>
        <taxon>Entelegynae</taxon>
        <taxon>Araneoidea</taxon>
        <taxon>Araneidae</taxon>
        <taxon>Araneus</taxon>
    </lineage>
</organism>
<name>A0A4Y2PZH2_ARAVE</name>
<accession>A0A4Y2PZH2</accession>
<dbReference type="PANTHER" id="PTHR21505">
    <property type="entry name" value="MADF DOMAIN-CONTAINING PROTEIN-RELATED"/>
    <property type="match status" value="1"/>
</dbReference>
<dbReference type="OrthoDB" id="6784437at2759"/>
<dbReference type="AlphaFoldDB" id="A0A4Y2PZH2"/>
<dbReference type="InterPro" id="IPR006578">
    <property type="entry name" value="MADF-dom"/>
</dbReference>
<reference evidence="2 3" key="1">
    <citation type="journal article" date="2019" name="Sci. Rep.">
        <title>Orb-weaving spider Araneus ventricosus genome elucidates the spidroin gene catalogue.</title>
        <authorList>
            <person name="Kono N."/>
            <person name="Nakamura H."/>
            <person name="Ohtoshi R."/>
            <person name="Moran D.A.P."/>
            <person name="Shinohara A."/>
            <person name="Yoshida Y."/>
            <person name="Fujiwara M."/>
            <person name="Mori M."/>
            <person name="Tomita M."/>
            <person name="Arakawa K."/>
        </authorList>
    </citation>
    <scope>NUCLEOTIDE SEQUENCE [LARGE SCALE GENOMIC DNA]</scope>
</reference>
<dbReference type="Proteomes" id="UP000499080">
    <property type="component" value="Unassembled WGS sequence"/>
</dbReference>
<dbReference type="Pfam" id="PF10545">
    <property type="entry name" value="MADF_DNA_bdg"/>
    <property type="match status" value="1"/>
</dbReference>
<sequence>MEWNTELIMEFLDLYEGDPIIWNPQNQHHKDRNQVYDAWKRIQSSLSIDLSLKVLKKKKENLMHRKLAMKVKNSARTGAGVYEVYKPERFAYEKMASLLHSVYTPRGTKTTEVISTKVLLKH</sequence>
<gene>
    <name evidence="2" type="ORF">AVEN_204251_1</name>
</gene>
<feature type="domain" description="MADF" evidence="1">
    <location>
        <begin position="10"/>
        <end position="96"/>
    </location>
</feature>
<protein>
    <recommendedName>
        <fullName evidence="1">MADF domain-containing protein</fullName>
    </recommendedName>
</protein>
<dbReference type="EMBL" id="BGPR01012563">
    <property type="protein sequence ID" value="GBN56651.1"/>
    <property type="molecule type" value="Genomic_DNA"/>
</dbReference>